<comment type="caution">
    <text evidence="1">The sequence shown here is derived from an EMBL/GenBank/DDBJ whole genome shotgun (WGS) entry which is preliminary data.</text>
</comment>
<dbReference type="Proteomes" id="UP000630936">
    <property type="component" value="Unassembled WGS sequence"/>
</dbReference>
<dbReference type="AlphaFoldDB" id="A0A918V0J0"/>
<dbReference type="EMBL" id="BMWG01000021">
    <property type="protein sequence ID" value="GGZ52248.1"/>
    <property type="molecule type" value="Genomic_DNA"/>
</dbReference>
<reference evidence="1" key="2">
    <citation type="submission" date="2020-09" db="EMBL/GenBank/DDBJ databases">
        <authorList>
            <person name="Sun Q."/>
            <person name="Ohkuma M."/>
        </authorList>
    </citation>
    <scope>NUCLEOTIDE SEQUENCE</scope>
    <source>
        <strain evidence="1">JCM 4988</strain>
    </source>
</reference>
<proteinExistence type="predicted"/>
<organism evidence="1 2">
    <name type="scientific">Streptomyces inusitatus</name>
    <dbReference type="NCBI Taxonomy" id="68221"/>
    <lineage>
        <taxon>Bacteria</taxon>
        <taxon>Bacillati</taxon>
        <taxon>Actinomycetota</taxon>
        <taxon>Actinomycetes</taxon>
        <taxon>Kitasatosporales</taxon>
        <taxon>Streptomycetaceae</taxon>
        <taxon>Streptomyces</taxon>
    </lineage>
</organism>
<protein>
    <recommendedName>
        <fullName evidence="3">HNH endonuclease</fullName>
    </recommendedName>
</protein>
<accession>A0A918V0J0</accession>
<dbReference type="CDD" id="cd00085">
    <property type="entry name" value="HNHc"/>
    <property type="match status" value="1"/>
</dbReference>
<keyword evidence="2" id="KW-1185">Reference proteome</keyword>
<evidence type="ECO:0000313" key="2">
    <source>
        <dbReference type="Proteomes" id="UP000630936"/>
    </source>
</evidence>
<dbReference type="InterPro" id="IPR003615">
    <property type="entry name" value="HNH_nuc"/>
</dbReference>
<evidence type="ECO:0000313" key="1">
    <source>
        <dbReference type="EMBL" id="GGZ52248.1"/>
    </source>
</evidence>
<sequence>MAVRYTREMLAEAAARTDDWDAAIRWCGRTPTPGTKRYVRQKMSEAGIDVSHLADRRVRHTERILNEAVVASTSVQEVVRRLGLSPVGGNHTHISRRIAALGIDISHFRPQRRRPARRTADALLSLGSPDGGRVPGRRLRRALLGLGVPDACAMCDTGPEWNGNPLRLEVDHVNGEWWDNRRENLRLLCPNCHSVTDTYRGRKRVSTP</sequence>
<reference evidence="1" key="1">
    <citation type="journal article" date="2014" name="Int. J. Syst. Evol. Microbiol.">
        <title>Complete genome sequence of Corynebacterium casei LMG S-19264T (=DSM 44701T), isolated from a smear-ripened cheese.</title>
        <authorList>
            <consortium name="US DOE Joint Genome Institute (JGI-PGF)"/>
            <person name="Walter F."/>
            <person name="Albersmeier A."/>
            <person name="Kalinowski J."/>
            <person name="Ruckert C."/>
        </authorList>
    </citation>
    <scope>NUCLEOTIDE SEQUENCE</scope>
    <source>
        <strain evidence="1">JCM 4988</strain>
    </source>
</reference>
<dbReference type="RefSeq" id="WP_190125750.1">
    <property type="nucleotide sequence ID" value="NZ_BMWG01000021.1"/>
</dbReference>
<evidence type="ECO:0008006" key="3">
    <source>
        <dbReference type="Google" id="ProtNLM"/>
    </source>
</evidence>
<name>A0A918V0J0_9ACTN</name>
<gene>
    <name evidence="1" type="ORF">GCM10010387_53160</name>
</gene>